<evidence type="ECO:0000256" key="4">
    <source>
        <dbReference type="ARBA" id="ARBA00022617"/>
    </source>
</evidence>
<feature type="disulfide bond" evidence="15">
    <location>
        <begin position="383"/>
        <end position="449"/>
    </location>
</feature>
<evidence type="ECO:0000256" key="11">
    <source>
        <dbReference type="ARBA" id="ARBA00023324"/>
    </source>
</evidence>
<feature type="disulfide bond" evidence="15">
    <location>
        <begin position="131"/>
        <end position="143"/>
    </location>
</feature>
<keyword evidence="3 16" id="KW-0575">Peroxidase</keyword>
<dbReference type="InterPro" id="IPR002016">
    <property type="entry name" value="Haem_peroxidase"/>
</dbReference>
<dbReference type="PANTHER" id="PTHR31356:SF66">
    <property type="entry name" value="CATALASE-PEROXIDASE"/>
    <property type="match status" value="1"/>
</dbReference>
<evidence type="ECO:0000256" key="1">
    <source>
        <dbReference type="ARBA" id="ARBA00006089"/>
    </source>
</evidence>
<dbReference type="EMBL" id="JAOTPV010000018">
    <property type="protein sequence ID" value="KAJ4472957.1"/>
    <property type="molecule type" value="Genomic_DNA"/>
</dbReference>
<dbReference type="InterPro" id="IPR019794">
    <property type="entry name" value="Peroxidases_AS"/>
</dbReference>
<evidence type="ECO:0000256" key="7">
    <source>
        <dbReference type="ARBA" id="ARBA00022837"/>
    </source>
</evidence>
<dbReference type="GO" id="GO:0034599">
    <property type="term" value="P:cellular response to oxidative stress"/>
    <property type="evidence" value="ECO:0007669"/>
    <property type="project" value="InterPro"/>
</dbReference>
<dbReference type="PROSITE" id="PS50873">
    <property type="entry name" value="PEROXIDASE_4"/>
    <property type="match status" value="1"/>
</dbReference>
<dbReference type="Pfam" id="PF11895">
    <property type="entry name" value="Peroxidase_ext"/>
    <property type="match status" value="1"/>
</dbReference>
<dbReference type="PANTHER" id="PTHR31356">
    <property type="entry name" value="THYLAKOID LUMENAL 29 KDA PROTEIN, CHLOROPLASTIC-RELATED"/>
    <property type="match status" value="1"/>
</dbReference>
<evidence type="ECO:0000256" key="9">
    <source>
        <dbReference type="ARBA" id="ARBA00023004"/>
    </source>
</evidence>
<keyword evidence="2" id="KW-0964">Secreted</keyword>
<dbReference type="PRINTS" id="PR00458">
    <property type="entry name" value="PEROXIDASE"/>
</dbReference>
<dbReference type="GO" id="GO:0042744">
    <property type="term" value="P:hydrogen peroxide catabolic process"/>
    <property type="evidence" value="ECO:0007669"/>
    <property type="project" value="UniProtKB-KW"/>
</dbReference>
<evidence type="ECO:0000313" key="20">
    <source>
        <dbReference type="Proteomes" id="UP001150266"/>
    </source>
</evidence>
<organism evidence="19 20">
    <name type="scientific">Lentinula aciculospora</name>
    <dbReference type="NCBI Taxonomy" id="153920"/>
    <lineage>
        <taxon>Eukaryota</taxon>
        <taxon>Fungi</taxon>
        <taxon>Dikarya</taxon>
        <taxon>Basidiomycota</taxon>
        <taxon>Agaricomycotina</taxon>
        <taxon>Agaricomycetes</taxon>
        <taxon>Agaricomycetidae</taxon>
        <taxon>Agaricales</taxon>
        <taxon>Marasmiineae</taxon>
        <taxon>Omphalotaceae</taxon>
        <taxon>Lentinula</taxon>
    </lineage>
</organism>
<feature type="binding site" evidence="13">
    <location>
        <position position="175"/>
    </location>
    <ligand>
        <name>Ca(2+)</name>
        <dbReference type="ChEBI" id="CHEBI:29108"/>
        <label>1</label>
    </ligand>
</feature>
<sequence>MLMTIENNLSKTCSLLVGWIEPEVGSIFSGFPVAFGMLACTRQQMEFLYLCLSHIVQGNYIPVYSHPEPEGINAEQTTTEELQAPSLPLQHPPLPRIDLATSIMAFSSILSFVALAVATVKAAPASQNAVCSDGTVVSNSICCDFIPLGQDLTETLFENQCGETAHEVLRLSFHDAIAISQSLGPAAGGGADGSMLIFPNVEPNFAANLGISDSVNDLAPFLASGKFPTITAGDMIQFGAAVAVGLCPGAPQLEFLAGRPNATAPAVDGLIPEPQDSVDTILARFQDAANLTSEDIVSLLVSHTVARADHVDPTLDAAPFDSTPFTFDTQFFLETLLLGVGFPGTVNNTGEVSSPLPLTVGDNVGELRLQSDFELARDNRTACFWQSMINEEALMASRFQAAMSKMAVIGHNRADLIDCSAVVPTPVPALNKPATFPATKSMADVQQVCPSAFPSLTADRAPRETEIPHCPDNEATCTS</sequence>
<feature type="compositionally biased region" description="Basic and acidic residues" evidence="17">
    <location>
        <begin position="460"/>
        <end position="472"/>
    </location>
</feature>
<feature type="binding site" evidence="13">
    <location>
        <position position="190"/>
    </location>
    <ligand>
        <name>Ca(2+)</name>
        <dbReference type="ChEBI" id="CHEBI:29108"/>
        <label>1</label>
    </ligand>
</feature>
<evidence type="ECO:0000256" key="12">
    <source>
        <dbReference type="PIRSR" id="PIRSR601621-1"/>
    </source>
</evidence>
<feature type="binding site" evidence="13">
    <location>
        <position position="321"/>
    </location>
    <ligand>
        <name>Ca(2+)</name>
        <dbReference type="ChEBI" id="CHEBI:29108"/>
        <label>2</label>
    </ligand>
</feature>
<dbReference type="PROSITE" id="PS00436">
    <property type="entry name" value="PEROXIDASE_2"/>
    <property type="match status" value="1"/>
</dbReference>
<dbReference type="Gene3D" id="1.10.420.10">
    <property type="entry name" value="Peroxidase, domain 2"/>
    <property type="match status" value="1"/>
</dbReference>
<dbReference type="OrthoDB" id="2113341at2759"/>
<dbReference type="InterPro" id="IPR001621">
    <property type="entry name" value="Ligninase"/>
</dbReference>
<dbReference type="GO" id="GO:0020037">
    <property type="term" value="F:heme binding"/>
    <property type="evidence" value="ECO:0007669"/>
    <property type="project" value="UniProtKB-UniRule"/>
</dbReference>
<dbReference type="PRINTS" id="PR00462">
    <property type="entry name" value="LIGNINASE"/>
</dbReference>
<dbReference type="Gene3D" id="1.10.520.10">
    <property type="match status" value="1"/>
</dbReference>
<feature type="disulfide bond" evidence="15">
    <location>
        <begin position="161"/>
        <end position="247"/>
    </location>
</feature>
<feature type="active site" description="Proton acceptor" evidence="12">
    <location>
        <position position="174"/>
    </location>
</feature>
<feature type="binding site" evidence="13">
    <location>
        <position position="304"/>
    </location>
    <ligand>
        <name>Ca(2+)</name>
        <dbReference type="ChEBI" id="CHEBI:29108"/>
        <label>2</label>
    </ligand>
</feature>
<feature type="binding site" evidence="13">
    <location>
        <position position="194"/>
    </location>
    <ligand>
        <name>Ca(2+)</name>
        <dbReference type="ChEBI" id="CHEBI:29108"/>
        <label>1</label>
    </ligand>
</feature>
<evidence type="ECO:0000256" key="10">
    <source>
        <dbReference type="ARBA" id="ARBA00023180"/>
    </source>
</evidence>
<evidence type="ECO:0000256" key="17">
    <source>
        <dbReference type="SAM" id="MobiDB-lite"/>
    </source>
</evidence>
<keyword evidence="11" id="KW-0376">Hydrogen peroxide</keyword>
<dbReference type="InterPro" id="IPR024589">
    <property type="entry name" value="Ligninase_C"/>
</dbReference>
<dbReference type="EC" id="1.11.1.-" evidence="16"/>
<feature type="disulfide bond" evidence="15">
    <location>
        <begin position="142"/>
        <end position="419"/>
    </location>
</feature>
<dbReference type="GO" id="GO:0000302">
    <property type="term" value="P:response to reactive oxygen species"/>
    <property type="evidence" value="ECO:0007669"/>
    <property type="project" value="TreeGrafter"/>
</dbReference>
<evidence type="ECO:0000259" key="18">
    <source>
        <dbReference type="PROSITE" id="PS50873"/>
    </source>
</evidence>
<dbReference type="InterPro" id="IPR044831">
    <property type="entry name" value="Ccp1-like"/>
</dbReference>
<dbReference type="GO" id="GO:0046872">
    <property type="term" value="F:metal ion binding"/>
    <property type="evidence" value="ECO:0007669"/>
    <property type="project" value="UniProtKB-UniRule"/>
</dbReference>
<keyword evidence="8 16" id="KW-0560">Oxidoreductase</keyword>
<evidence type="ECO:0000256" key="5">
    <source>
        <dbReference type="ARBA" id="ARBA00022723"/>
    </source>
</evidence>
<gene>
    <name evidence="19" type="ORF">J3R30DRAFT_3512915</name>
</gene>
<comment type="cofactor">
    <cofactor evidence="13">
        <name>heme b</name>
        <dbReference type="ChEBI" id="CHEBI:60344"/>
    </cofactor>
    <text evidence="13">Binds 1 heme b (iron(II)-protoporphyrin IX) group per subunit.</text>
</comment>
<comment type="similarity">
    <text evidence="1 16">Belongs to the peroxidase family. Ligninase subfamily.</text>
</comment>
<keyword evidence="10" id="KW-0325">Glycoprotein</keyword>
<feature type="site" description="Transition state stabilizer" evidence="14">
    <location>
        <position position="170"/>
    </location>
</feature>
<evidence type="ECO:0000256" key="2">
    <source>
        <dbReference type="ARBA" id="ARBA00022525"/>
    </source>
</evidence>
<reference evidence="19" key="1">
    <citation type="submission" date="2022-08" db="EMBL/GenBank/DDBJ databases">
        <title>A Global Phylogenomic Analysis of the Shiitake Genus Lentinula.</title>
        <authorList>
            <consortium name="DOE Joint Genome Institute"/>
            <person name="Sierra-Patev S."/>
            <person name="Min B."/>
            <person name="Naranjo-Ortiz M."/>
            <person name="Looney B."/>
            <person name="Konkel Z."/>
            <person name="Slot J.C."/>
            <person name="Sakamoto Y."/>
            <person name="Steenwyk J.L."/>
            <person name="Rokas A."/>
            <person name="Carro J."/>
            <person name="Camarero S."/>
            <person name="Ferreira P."/>
            <person name="Molpeceres G."/>
            <person name="Ruiz-Duenas F.J."/>
            <person name="Serrano A."/>
            <person name="Henrissat B."/>
            <person name="Drula E."/>
            <person name="Hughes K.W."/>
            <person name="Mata J.L."/>
            <person name="Ishikawa N.K."/>
            <person name="Vargas-Isla R."/>
            <person name="Ushijima S."/>
            <person name="Smith C.A."/>
            <person name="Ahrendt S."/>
            <person name="Andreopoulos W."/>
            <person name="He G."/>
            <person name="Labutti K."/>
            <person name="Lipzen A."/>
            <person name="Ng V."/>
            <person name="Riley R."/>
            <person name="Sandor L."/>
            <person name="Barry K."/>
            <person name="Martinez A.T."/>
            <person name="Xiao Y."/>
            <person name="Gibbons J.G."/>
            <person name="Terashima K."/>
            <person name="Grigoriev I.V."/>
            <person name="Hibbett D.S."/>
        </authorList>
    </citation>
    <scope>NUCLEOTIDE SEQUENCE</scope>
    <source>
        <strain evidence="19">JLM2183</strain>
    </source>
</reference>
<feature type="region of interest" description="Disordered" evidence="17">
    <location>
        <begin position="460"/>
        <end position="479"/>
    </location>
</feature>
<evidence type="ECO:0000256" key="15">
    <source>
        <dbReference type="PIRSR" id="PIRSR601621-4"/>
    </source>
</evidence>
<accession>A0A9W9DJ66</accession>
<dbReference type="InterPro" id="IPR010255">
    <property type="entry name" value="Haem_peroxidase_sf"/>
</dbReference>
<feature type="binding site" evidence="13">
    <location>
        <position position="328"/>
    </location>
    <ligand>
        <name>Ca(2+)</name>
        <dbReference type="ChEBI" id="CHEBI:29108"/>
        <label>2</label>
    </ligand>
</feature>
<dbReference type="GO" id="GO:0004601">
    <property type="term" value="F:peroxidase activity"/>
    <property type="evidence" value="ECO:0007669"/>
    <property type="project" value="UniProtKB-KW"/>
</dbReference>
<dbReference type="Pfam" id="PF00141">
    <property type="entry name" value="peroxidase"/>
    <property type="match status" value="1"/>
</dbReference>
<feature type="binding site" evidence="13">
    <location>
        <position position="192"/>
    </location>
    <ligand>
        <name>Ca(2+)</name>
        <dbReference type="ChEBI" id="CHEBI:29108"/>
        <label>1</label>
    </ligand>
</feature>
<keyword evidence="4 13" id="KW-0349">Heme</keyword>
<evidence type="ECO:0000256" key="8">
    <source>
        <dbReference type="ARBA" id="ARBA00023002"/>
    </source>
</evidence>
<keyword evidence="15" id="KW-1015">Disulfide bond</keyword>
<keyword evidence="6" id="KW-0732">Signal</keyword>
<protein>
    <recommendedName>
        <fullName evidence="16">Peroxidase</fullName>
        <ecNumber evidence="16">1.11.1.-</ecNumber>
    </recommendedName>
</protein>
<evidence type="ECO:0000256" key="13">
    <source>
        <dbReference type="PIRSR" id="PIRSR601621-2"/>
    </source>
</evidence>
<proteinExistence type="inferred from homology"/>
<feature type="binding site" evidence="13">
    <location>
        <position position="323"/>
    </location>
    <ligand>
        <name>Ca(2+)</name>
        <dbReference type="ChEBI" id="CHEBI:29108"/>
        <label>2</label>
    </ligand>
</feature>
<comment type="cofactor">
    <cofactor evidence="13 16">
        <name>Ca(2+)</name>
        <dbReference type="ChEBI" id="CHEBI:29108"/>
    </cofactor>
    <text evidence="13 16">Binds 2 calcium ions per subunit.</text>
</comment>
<evidence type="ECO:0000256" key="16">
    <source>
        <dbReference type="RuleBase" id="RU363051"/>
    </source>
</evidence>
<feature type="binding site" description="axial binding residue" evidence="13">
    <location>
        <position position="303"/>
    </location>
    <ligand>
        <name>heme b</name>
        <dbReference type="ChEBI" id="CHEBI:60344"/>
    </ligand>
    <ligandPart>
        <name>Fe</name>
        <dbReference type="ChEBI" id="CHEBI:18248"/>
    </ligandPart>
</feature>
<feature type="domain" description="Plant heme peroxidase family profile" evidence="18">
    <location>
        <begin position="164"/>
        <end position="423"/>
    </location>
</feature>
<comment type="caution">
    <text evidence="19">The sequence shown here is derived from an EMBL/GenBank/DDBJ whole genome shotgun (WGS) entry which is preliminary data.</text>
</comment>
<evidence type="ECO:0000256" key="6">
    <source>
        <dbReference type="ARBA" id="ARBA00022729"/>
    </source>
</evidence>
<keyword evidence="20" id="KW-1185">Reference proteome</keyword>
<dbReference type="SUPFAM" id="SSF48113">
    <property type="entry name" value="Heme-dependent peroxidases"/>
    <property type="match status" value="1"/>
</dbReference>
<dbReference type="AlphaFoldDB" id="A0A9W9DJ66"/>
<keyword evidence="7 13" id="KW-0106">Calcium</keyword>
<dbReference type="Proteomes" id="UP001150266">
    <property type="component" value="Unassembled WGS sequence"/>
</dbReference>
<evidence type="ECO:0000313" key="19">
    <source>
        <dbReference type="EMBL" id="KAJ4472957.1"/>
    </source>
</evidence>
<keyword evidence="9 13" id="KW-0408">Iron</keyword>
<evidence type="ECO:0000256" key="3">
    <source>
        <dbReference type="ARBA" id="ARBA00022559"/>
    </source>
</evidence>
<keyword evidence="5 13" id="KW-0479">Metal-binding</keyword>
<name>A0A9W9DJ66_9AGAR</name>
<evidence type="ECO:0000256" key="14">
    <source>
        <dbReference type="PIRSR" id="PIRSR601621-3"/>
    </source>
</evidence>